<dbReference type="RefSeq" id="WP_123216998.1">
    <property type="nucleotide sequence ID" value="NZ_RJTM01000107.1"/>
</dbReference>
<dbReference type="SUPFAM" id="SSF52777">
    <property type="entry name" value="CoA-dependent acyltransferases"/>
    <property type="match status" value="1"/>
</dbReference>
<comment type="caution">
    <text evidence="1">The sequence shown here is derived from an EMBL/GenBank/DDBJ whole genome shotgun (WGS) entry which is preliminary data.</text>
</comment>
<keyword evidence="2" id="KW-1185">Reference proteome</keyword>
<dbReference type="AlphaFoldDB" id="A0A3N0E5N9"/>
<organism evidence="1 2">
    <name type="scientific">Sinomicrobium pectinilyticum</name>
    <dbReference type="NCBI Taxonomy" id="1084421"/>
    <lineage>
        <taxon>Bacteria</taxon>
        <taxon>Pseudomonadati</taxon>
        <taxon>Bacteroidota</taxon>
        <taxon>Flavobacteriia</taxon>
        <taxon>Flavobacteriales</taxon>
        <taxon>Flavobacteriaceae</taxon>
        <taxon>Sinomicrobium</taxon>
    </lineage>
</organism>
<proteinExistence type="predicted"/>
<dbReference type="InterPro" id="IPR023213">
    <property type="entry name" value="CAT-like_dom_sf"/>
</dbReference>
<reference evidence="1 2" key="1">
    <citation type="submission" date="2018-10" db="EMBL/GenBank/DDBJ databases">
        <title>Sinomicrobium pectinilyticum sp. nov., a pectinase-producing bacterium isolated from alkaline and saline soil, and emended description of the genus Sinomicrobium.</title>
        <authorList>
            <person name="Cheng B."/>
            <person name="Li C."/>
            <person name="Lai Q."/>
            <person name="Du M."/>
            <person name="Shao Z."/>
            <person name="Xu P."/>
            <person name="Yang C."/>
        </authorList>
    </citation>
    <scope>NUCLEOTIDE SEQUENCE [LARGE SCALE GENOMIC DNA]</scope>
    <source>
        <strain evidence="1 2">5DNS001</strain>
    </source>
</reference>
<gene>
    <name evidence="1" type="ORF">ED312_15865</name>
</gene>
<evidence type="ECO:0000313" key="1">
    <source>
        <dbReference type="EMBL" id="RNL83137.1"/>
    </source>
</evidence>
<evidence type="ECO:0000313" key="2">
    <source>
        <dbReference type="Proteomes" id="UP000267469"/>
    </source>
</evidence>
<dbReference type="Proteomes" id="UP000267469">
    <property type="component" value="Unassembled WGS sequence"/>
</dbReference>
<sequence length="121" mass="13651">MDNKDREEYFRFFKGFKELFFGITPNTDINGELTCCKDKGVALFTSYLCASPKIVDHTAGSGYKIKNEEMPVFDKVNGAASVCGNNNVLQSFGDSQLLHSIQEILGLGFRPRNIVWKKIFE</sequence>
<name>A0A3N0E5N9_SINP1</name>
<accession>A0A3N0E5N9</accession>
<dbReference type="EMBL" id="RJTM01000107">
    <property type="protein sequence ID" value="RNL83137.1"/>
    <property type="molecule type" value="Genomic_DNA"/>
</dbReference>
<protein>
    <submittedName>
        <fullName evidence="1">Uncharacterized protein</fullName>
    </submittedName>
</protein>
<dbReference type="Gene3D" id="3.30.559.10">
    <property type="entry name" value="Chloramphenicol acetyltransferase-like domain"/>
    <property type="match status" value="1"/>
</dbReference>